<dbReference type="EMBL" id="JAHKNI010000003">
    <property type="protein sequence ID" value="MBU3062435.1"/>
    <property type="molecule type" value="Genomic_DNA"/>
</dbReference>
<evidence type="ECO:0000313" key="6">
    <source>
        <dbReference type="Proteomes" id="UP000733379"/>
    </source>
</evidence>
<dbReference type="Proteomes" id="UP000733379">
    <property type="component" value="Unassembled WGS sequence"/>
</dbReference>
<evidence type="ECO:0000256" key="1">
    <source>
        <dbReference type="ARBA" id="ARBA00023015"/>
    </source>
</evidence>
<protein>
    <submittedName>
        <fullName evidence="5">LuxR C-terminal-related transcriptional regulator</fullName>
    </submittedName>
</protein>
<dbReference type="InterPro" id="IPR016032">
    <property type="entry name" value="Sig_transdc_resp-reg_C-effctor"/>
</dbReference>
<dbReference type="SUPFAM" id="SSF46894">
    <property type="entry name" value="C-terminal effector domain of the bipartite response regulators"/>
    <property type="match status" value="1"/>
</dbReference>
<proteinExistence type="predicted"/>
<dbReference type="PANTHER" id="PTHR44688">
    <property type="entry name" value="DNA-BINDING TRANSCRIPTIONAL ACTIVATOR DEVR_DOSR"/>
    <property type="match status" value="1"/>
</dbReference>
<dbReference type="PRINTS" id="PR00038">
    <property type="entry name" value="HTHLUXR"/>
</dbReference>
<sequence>MPVEFSSASDRKQVRDTWQSTSAGLVRSYQRAFANAADMLPVRRLARVDVDKDRFLTELGARADELHDELLRAMCDRAITRDPRELAELCEITLELQDIRSNHRQAVREERLRMLTVGQQVSARLSPLVGVKTLFERAATTMCDLPGIERSMVFHHEGDLLRAVATVFVDHDEWARDCQALSASTRYDLVPQRPEALMIRRRSPAIVTDALNDPNAFQPIVQKMQASNYVGAPVIADGDVVATIHGDAYFSDRPVDEVDRDVIASFAASLGQIVERAILIEQLQFQQRGAEQLARSAGRVLGNLAGGIPLLGSDEPAPIVPWQSRSEVVSDLTRREYEVLRLMTTGATNREIATSFSLSEETVKSHVKRILQKLGVTNRGHAVATYLESLEPVSK</sequence>
<keyword evidence="6" id="KW-1185">Reference proteome</keyword>
<organism evidence="5 6">
    <name type="scientific">Nocardia albiluteola</name>
    <dbReference type="NCBI Taxonomy" id="2842303"/>
    <lineage>
        <taxon>Bacteria</taxon>
        <taxon>Bacillati</taxon>
        <taxon>Actinomycetota</taxon>
        <taxon>Actinomycetes</taxon>
        <taxon>Mycobacteriales</taxon>
        <taxon>Nocardiaceae</taxon>
        <taxon>Nocardia</taxon>
    </lineage>
</organism>
<dbReference type="InterPro" id="IPR036388">
    <property type="entry name" value="WH-like_DNA-bd_sf"/>
</dbReference>
<dbReference type="InterPro" id="IPR000792">
    <property type="entry name" value="Tscrpt_reg_LuxR_C"/>
</dbReference>
<evidence type="ECO:0000259" key="4">
    <source>
        <dbReference type="PROSITE" id="PS50043"/>
    </source>
</evidence>
<dbReference type="Gene3D" id="3.30.450.40">
    <property type="match status" value="1"/>
</dbReference>
<dbReference type="Pfam" id="PF00196">
    <property type="entry name" value="GerE"/>
    <property type="match status" value="1"/>
</dbReference>
<dbReference type="Pfam" id="PF13185">
    <property type="entry name" value="GAF_2"/>
    <property type="match status" value="1"/>
</dbReference>
<dbReference type="SMART" id="SM00421">
    <property type="entry name" value="HTH_LUXR"/>
    <property type="match status" value="1"/>
</dbReference>
<dbReference type="CDD" id="cd06170">
    <property type="entry name" value="LuxR_C_like"/>
    <property type="match status" value="1"/>
</dbReference>
<accession>A0ABS6AWJ7</accession>
<dbReference type="PROSITE" id="PS50043">
    <property type="entry name" value="HTH_LUXR_2"/>
    <property type="match status" value="1"/>
</dbReference>
<evidence type="ECO:0000256" key="3">
    <source>
        <dbReference type="ARBA" id="ARBA00023163"/>
    </source>
</evidence>
<dbReference type="Gene3D" id="1.10.10.10">
    <property type="entry name" value="Winged helix-like DNA-binding domain superfamily/Winged helix DNA-binding domain"/>
    <property type="match status" value="1"/>
</dbReference>
<dbReference type="PROSITE" id="PS00622">
    <property type="entry name" value="HTH_LUXR_1"/>
    <property type="match status" value="1"/>
</dbReference>
<comment type="caution">
    <text evidence="5">The sequence shown here is derived from an EMBL/GenBank/DDBJ whole genome shotgun (WGS) entry which is preliminary data.</text>
</comment>
<evidence type="ECO:0000313" key="5">
    <source>
        <dbReference type="EMBL" id="MBU3062435.1"/>
    </source>
</evidence>
<keyword evidence="1" id="KW-0805">Transcription regulation</keyword>
<dbReference type="SUPFAM" id="SSF55781">
    <property type="entry name" value="GAF domain-like"/>
    <property type="match status" value="1"/>
</dbReference>
<reference evidence="5 6" key="1">
    <citation type="submission" date="2021-06" db="EMBL/GenBank/DDBJ databases">
        <title>Actinomycetes sequencing.</title>
        <authorList>
            <person name="Shan Q."/>
        </authorList>
    </citation>
    <scope>NUCLEOTIDE SEQUENCE [LARGE SCALE GENOMIC DNA]</scope>
    <source>
        <strain evidence="5 6">NEAU-G5</strain>
    </source>
</reference>
<feature type="domain" description="HTH luxR-type" evidence="4">
    <location>
        <begin position="325"/>
        <end position="390"/>
    </location>
</feature>
<evidence type="ECO:0000256" key="2">
    <source>
        <dbReference type="ARBA" id="ARBA00023125"/>
    </source>
</evidence>
<dbReference type="InterPro" id="IPR003018">
    <property type="entry name" value="GAF"/>
</dbReference>
<dbReference type="RefSeq" id="WP_215917281.1">
    <property type="nucleotide sequence ID" value="NZ_JAHKNI010000003.1"/>
</dbReference>
<dbReference type="PANTHER" id="PTHR44688:SF16">
    <property type="entry name" value="DNA-BINDING TRANSCRIPTIONAL ACTIVATOR DEVR_DOSR"/>
    <property type="match status" value="1"/>
</dbReference>
<keyword evidence="3" id="KW-0804">Transcription</keyword>
<keyword evidence="2" id="KW-0238">DNA-binding</keyword>
<name>A0ABS6AWJ7_9NOCA</name>
<dbReference type="SMART" id="SM00065">
    <property type="entry name" value="GAF"/>
    <property type="match status" value="1"/>
</dbReference>
<gene>
    <name evidence="5" type="ORF">KO481_12995</name>
</gene>
<dbReference type="InterPro" id="IPR029016">
    <property type="entry name" value="GAF-like_dom_sf"/>
</dbReference>